<reference evidence="2" key="1">
    <citation type="submission" date="2023-06" db="EMBL/GenBank/DDBJ databases">
        <authorList>
            <consortium name="Lawrence Berkeley National Laboratory"/>
            <person name="Ahrendt S."/>
            <person name="Sahu N."/>
            <person name="Indic B."/>
            <person name="Wong-Bajracharya J."/>
            <person name="Merenyi Z."/>
            <person name="Ke H.-M."/>
            <person name="Monk M."/>
            <person name="Kocsube S."/>
            <person name="Drula E."/>
            <person name="Lipzen A."/>
            <person name="Balint B."/>
            <person name="Henrissat B."/>
            <person name="Andreopoulos B."/>
            <person name="Martin F.M."/>
            <person name="Harder C.B."/>
            <person name="Rigling D."/>
            <person name="Ford K.L."/>
            <person name="Foster G.D."/>
            <person name="Pangilinan J."/>
            <person name="Papanicolaou A."/>
            <person name="Barry K."/>
            <person name="LaButti K."/>
            <person name="Viragh M."/>
            <person name="Koriabine M."/>
            <person name="Yan M."/>
            <person name="Riley R."/>
            <person name="Champramary S."/>
            <person name="Plett K.L."/>
            <person name="Tsai I.J."/>
            <person name="Slot J."/>
            <person name="Sipos G."/>
            <person name="Plett J."/>
            <person name="Nagy L.G."/>
            <person name="Grigoriev I.V."/>
        </authorList>
    </citation>
    <scope>NUCLEOTIDE SEQUENCE</scope>
    <source>
        <strain evidence="2">FPL87.14</strain>
    </source>
</reference>
<accession>A0AA39MSK8</accession>
<evidence type="ECO:0000313" key="3">
    <source>
        <dbReference type="Proteomes" id="UP001175226"/>
    </source>
</evidence>
<organism evidence="2 3">
    <name type="scientific">Armillaria borealis</name>
    <dbReference type="NCBI Taxonomy" id="47425"/>
    <lineage>
        <taxon>Eukaryota</taxon>
        <taxon>Fungi</taxon>
        <taxon>Dikarya</taxon>
        <taxon>Basidiomycota</taxon>
        <taxon>Agaricomycotina</taxon>
        <taxon>Agaricomycetes</taxon>
        <taxon>Agaricomycetidae</taxon>
        <taxon>Agaricales</taxon>
        <taxon>Marasmiineae</taxon>
        <taxon>Physalacriaceae</taxon>
        <taxon>Armillaria</taxon>
    </lineage>
</organism>
<keyword evidence="1" id="KW-0472">Membrane</keyword>
<sequence length="81" mass="9071">MLFKRSSLSLYTVAEPNMSAVPALPTSLPALDNTLGALYIGTCLSTLLYGVICVQTFLYITSYRARSDRWWLKSFVFVVLD</sequence>
<proteinExistence type="predicted"/>
<gene>
    <name evidence="2" type="ORF">EV421DRAFT_338416</name>
</gene>
<keyword evidence="1" id="KW-1133">Transmembrane helix</keyword>
<keyword evidence="3" id="KW-1185">Reference proteome</keyword>
<evidence type="ECO:0000256" key="1">
    <source>
        <dbReference type="SAM" id="Phobius"/>
    </source>
</evidence>
<feature type="transmembrane region" description="Helical" evidence="1">
    <location>
        <begin position="37"/>
        <end position="60"/>
    </location>
</feature>
<name>A0AA39MSK8_9AGAR</name>
<protein>
    <submittedName>
        <fullName evidence="2">Uncharacterized protein</fullName>
    </submittedName>
</protein>
<dbReference type="AlphaFoldDB" id="A0AA39MSK8"/>
<keyword evidence="1" id="KW-0812">Transmembrane</keyword>
<comment type="caution">
    <text evidence="2">The sequence shown here is derived from an EMBL/GenBank/DDBJ whole genome shotgun (WGS) entry which is preliminary data.</text>
</comment>
<dbReference type="Proteomes" id="UP001175226">
    <property type="component" value="Unassembled WGS sequence"/>
</dbReference>
<evidence type="ECO:0000313" key="2">
    <source>
        <dbReference type="EMBL" id="KAK0445097.1"/>
    </source>
</evidence>
<dbReference type="EMBL" id="JAUEPT010000017">
    <property type="protein sequence ID" value="KAK0445097.1"/>
    <property type="molecule type" value="Genomic_DNA"/>
</dbReference>